<proteinExistence type="inferred from homology"/>
<evidence type="ECO:0000313" key="6">
    <source>
        <dbReference type="Ensembl" id="ENSCSAVP00000011393.1"/>
    </source>
</evidence>
<dbReference type="SUPFAM" id="SSF69500">
    <property type="entry name" value="DTD-like"/>
    <property type="match status" value="1"/>
</dbReference>
<keyword evidence="4" id="KW-0378">Hydrolase</keyword>
<dbReference type="GeneTree" id="ENSGT00940000153431"/>
<dbReference type="Proteomes" id="UP000007875">
    <property type="component" value="Unassembled WGS sequence"/>
</dbReference>
<dbReference type="FunCoup" id="H2Z1D1">
    <property type="interactions" value="20"/>
</dbReference>
<keyword evidence="4" id="KW-0963">Cytoplasm</keyword>
<sequence>MKAIVQRVFKAGVTVGEEQVSAIGRGICVLVGISRDDGPKDTEYMVRKILNLRIFNDENDKRWSKSVKEMDYEILCVSQFTLQCVLKGNKPDFHGAMMADTSEAFYKDFLEKLRQSYKADKIKDGKFGNHMQVHIQNDGPVTIELNSPPPKQKKKVVAEATTEEAL</sequence>
<evidence type="ECO:0000313" key="7">
    <source>
        <dbReference type="Proteomes" id="UP000007875"/>
    </source>
</evidence>
<organism evidence="6 7">
    <name type="scientific">Ciona savignyi</name>
    <name type="common">Pacific transparent sea squirt</name>
    <dbReference type="NCBI Taxonomy" id="51511"/>
    <lineage>
        <taxon>Eukaryota</taxon>
        <taxon>Metazoa</taxon>
        <taxon>Chordata</taxon>
        <taxon>Tunicata</taxon>
        <taxon>Ascidiacea</taxon>
        <taxon>Phlebobranchia</taxon>
        <taxon>Cionidae</taxon>
        <taxon>Ciona</taxon>
    </lineage>
</organism>
<dbReference type="PANTHER" id="PTHR10472">
    <property type="entry name" value="D-TYROSYL-TRNA TYR DEACYLASE"/>
    <property type="match status" value="1"/>
</dbReference>
<dbReference type="GO" id="GO:0000049">
    <property type="term" value="F:tRNA binding"/>
    <property type="evidence" value="ECO:0007669"/>
    <property type="project" value="UniProtKB-KW"/>
</dbReference>
<dbReference type="Gene3D" id="3.50.80.10">
    <property type="entry name" value="D-tyrosyl-tRNA(Tyr) deacylase"/>
    <property type="match status" value="1"/>
</dbReference>
<dbReference type="CDD" id="cd00563">
    <property type="entry name" value="Dtyr_deacylase"/>
    <property type="match status" value="1"/>
</dbReference>
<dbReference type="GO" id="GO:0051500">
    <property type="term" value="F:D-tyrosyl-tRNA(Tyr) deacylase activity"/>
    <property type="evidence" value="ECO:0007669"/>
    <property type="project" value="TreeGrafter"/>
</dbReference>
<dbReference type="PANTHER" id="PTHR10472:SF5">
    <property type="entry name" value="D-AMINOACYL-TRNA DEACYLASE 1"/>
    <property type="match status" value="1"/>
</dbReference>
<dbReference type="Ensembl" id="ENSCSAVT00000011526.1">
    <property type="protein sequence ID" value="ENSCSAVP00000011393.1"/>
    <property type="gene ID" value="ENSCSAVG00000006662.1"/>
</dbReference>
<dbReference type="Pfam" id="PF02580">
    <property type="entry name" value="Tyr_Deacylase"/>
    <property type="match status" value="1"/>
</dbReference>
<reference evidence="6" key="2">
    <citation type="submission" date="2025-08" db="UniProtKB">
        <authorList>
            <consortium name="Ensembl"/>
        </authorList>
    </citation>
    <scope>IDENTIFICATION</scope>
</reference>
<reference evidence="6" key="3">
    <citation type="submission" date="2025-09" db="UniProtKB">
        <authorList>
            <consortium name="Ensembl"/>
        </authorList>
    </citation>
    <scope>IDENTIFICATION</scope>
</reference>
<dbReference type="HOGENOM" id="CLU_076901_0_4_1"/>
<reference evidence="7" key="1">
    <citation type="submission" date="2003-08" db="EMBL/GenBank/DDBJ databases">
        <authorList>
            <person name="Birren B."/>
            <person name="Nusbaum C."/>
            <person name="Abebe A."/>
            <person name="Abouelleil A."/>
            <person name="Adekoya E."/>
            <person name="Ait-zahra M."/>
            <person name="Allen N."/>
            <person name="Allen T."/>
            <person name="An P."/>
            <person name="Anderson M."/>
            <person name="Anderson S."/>
            <person name="Arachchi H."/>
            <person name="Armbruster J."/>
            <person name="Bachantsang P."/>
            <person name="Baldwin J."/>
            <person name="Barry A."/>
            <person name="Bayul T."/>
            <person name="Blitshsteyn B."/>
            <person name="Bloom T."/>
            <person name="Blye J."/>
            <person name="Boguslavskiy L."/>
            <person name="Borowsky M."/>
            <person name="Boukhgalter B."/>
            <person name="Brunache A."/>
            <person name="Butler J."/>
            <person name="Calixte N."/>
            <person name="Calvo S."/>
            <person name="Camarata J."/>
            <person name="Campo K."/>
            <person name="Chang J."/>
            <person name="Cheshatsang Y."/>
            <person name="Citroen M."/>
            <person name="Collymore A."/>
            <person name="Considine T."/>
            <person name="Cook A."/>
            <person name="Cooke P."/>
            <person name="Corum B."/>
            <person name="Cuomo C."/>
            <person name="David R."/>
            <person name="Dawoe T."/>
            <person name="Degray S."/>
            <person name="Dodge S."/>
            <person name="Dooley K."/>
            <person name="Dorje P."/>
            <person name="Dorjee K."/>
            <person name="Dorris L."/>
            <person name="Duffey N."/>
            <person name="Dupes A."/>
            <person name="Elkins T."/>
            <person name="Engels R."/>
            <person name="Erickson J."/>
            <person name="Farina A."/>
            <person name="Faro S."/>
            <person name="Ferreira P."/>
            <person name="Fischer H."/>
            <person name="Fitzgerald M."/>
            <person name="Foley K."/>
            <person name="Gage D."/>
            <person name="Galagan J."/>
            <person name="Gearin G."/>
            <person name="Gnerre S."/>
            <person name="Gnirke A."/>
            <person name="Goyette A."/>
            <person name="Graham J."/>
            <person name="Grandbois E."/>
            <person name="Gyaltsen K."/>
            <person name="Hafez N."/>
            <person name="Hagopian D."/>
            <person name="Hagos B."/>
            <person name="Hall J."/>
            <person name="Hatcher B."/>
            <person name="Heller A."/>
            <person name="Higgins H."/>
            <person name="Honan T."/>
            <person name="Horn A."/>
            <person name="Houde N."/>
            <person name="Hughes L."/>
            <person name="Hulme W."/>
            <person name="Husby E."/>
            <person name="Iliev I."/>
            <person name="Jaffe D."/>
            <person name="Jones C."/>
            <person name="Kamal M."/>
            <person name="Kamat A."/>
            <person name="Kamvysselis M."/>
            <person name="Karlsson E."/>
            <person name="Kells C."/>
            <person name="Kieu A."/>
            <person name="Kisner P."/>
            <person name="Kodira C."/>
            <person name="Kulbokas E."/>
            <person name="Labutti K."/>
            <person name="Lama D."/>
            <person name="Landers T."/>
            <person name="Leger J."/>
            <person name="Levine S."/>
            <person name="Lewis D."/>
            <person name="Lewis T."/>
            <person name="Lindblad-toh K."/>
            <person name="Liu X."/>
            <person name="Lokyitsang T."/>
            <person name="Lokyitsang Y."/>
            <person name="Lucien O."/>
            <person name="Lui A."/>
            <person name="Ma L.J."/>
            <person name="Mabbitt R."/>
            <person name="Macdonald J."/>
            <person name="Maclean C."/>
            <person name="Major J."/>
            <person name="Manning J."/>
            <person name="Marabella R."/>
            <person name="Maru K."/>
            <person name="Matthews C."/>
            <person name="Mauceli E."/>
            <person name="Mccarthy M."/>
            <person name="Mcdonough S."/>
            <person name="Mcghee T."/>
            <person name="Meldrim J."/>
            <person name="Meneus L."/>
            <person name="Mesirov J."/>
            <person name="Mihalev A."/>
            <person name="Mihova T."/>
            <person name="Mikkelsen T."/>
            <person name="Mlenga V."/>
            <person name="Moru K."/>
            <person name="Mozes J."/>
            <person name="Mulrain L."/>
            <person name="Munson G."/>
            <person name="Naylor J."/>
            <person name="Newes C."/>
            <person name="Nguyen C."/>
            <person name="Nguyen N."/>
            <person name="Nguyen T."/>
            <person name="Nicol R."/>
            <person name="Nielsen C."/>
            <person name="Nizzari M."/>
            <person name="Norbu C."/>
            <person name="Norbu N."/>
            <person name="O'donnell P."/>
            <person name="Okoawo O."/>
            <person name="O'leary S."/>
            <person name="Omotosho B."/>
            <person name="O'neill K."/>
            <person name="Osman S."/>
            <person name="Parker S."/>
            <person name="Perrin D."/>
            <person name="Phunkhang P."/>
            <person name="Piqani B."/>
            <person name="Purcell S."/>
            <person name="Rachupka T."/>
            <person name="Ramasamy U."/>
            <person name="Rameau R."/>
            <person name="Ray V."/>
            <person name="Raymond C."/>
            <person name="Retta R."/>
            <person name="Richardson S."/>
            <person name="Rise C."/>
            <person name="Rodriguez J."/>
            <person name="Rogers J."/>
            <person name="Rogov P."/>
            <person name="Rutman M."/>
            <person name="Schupbach R."/>
            <person name="Seaman C."/>
            <person name="Settipalli S."/>
            <person name="Sharpe T."/>
            <person name="Sheridan J."/>
            <person name="Sherpa N."/>
            <person name="Shi J."/>
            <person name="Smirnov S."/>
            <person name="Smith C."/>
            <person name="Sougnez C."/>
            <person name="Spencer B."/>
            <person name="Stalker J."/>
            <person name="Stange-thomann N."/>
            <person name="Stavropoulos S."/>
            <person name="Stetson K."/>
            <person name="Stone C."/>
            <person name="Stone S."/>
            <person name="Stubbs M."/>
            <person name="Talamas J."/>
            <person name="Tchuinga P."/>
            <person name="Tenzing P."/>
            <person name="Tesfaye S."/>
            <person name="Theodore J."/>
            <person name="Thoulutsang Y."/>
            <person name="Topham K."/>
            <person name="Towey S."/>
            <person name="Tsamla T."/>
            <person name="Tsomo N."/>
            <person name="Vallee D."/>
            <person name="Vassiliev H."/>
            <person name="Venkataraman V."/>
            <person name="Vinson J."/>
            <person name="Vo A."/>
            <person name="Wade C."/>
            <person name="Wang S."/>
            <person name="Wangchuk T."/>
            <person name="Wangdi T."/>
            <person name="Whittaker C."/>
            <person name="Wilkinson J."/>
            <person name="Wu Y."/>
            <person name="Wyman D."/>
            <person name="Yadav S."/>
            <person name="Yang S."/>
            <person name="Yang X."/>
            <person name="Yeager S."/>
            <person name="Yee E."/>
            <person name="Young G."/>
            <person name="Zainoun J."/>
            <person name="Zembeck L."/>
            <person name="Zimmer A."/>
            <person name="Zody M."/>
            <person name="Lander E."/>
        </authorList>
    </citation>
    <scope>NUCLEOTIDE SEQUENCE [LARGE SCALE GENOMIC DNA]</scope>
</reference>
<evidence type="ECO:0000256" key="1">
    <source>
        <dbReference type="ARBA" id="ARBA00009673"/>
    </source>
</evidence>
<comment type="similarity">
    <text evidence="1 4">Belongs to the DTD family.</text>
</comment>
<comment type="catalytic activity">
    <reaction evidence="3">
        <text>a D-aminoacyl-tRNA + H2O = a tRNA + a D-alpha-amino acid + H(+)</text>
        <dbReference type="Rhea" id="RHEA:13953"/>
        <dbReference type="Rhea" id="RHEA-COMP:10123"/>
        <dbReference type="Rhea" id="RHEA-COMP:10124"/>
        <dbReference type="ChEBI" id="CHEBI:15377"/>
        <dbReference type="ChEBI" id="CHEBI:15378"/>
        <dbReference type="ChEBI" id="CHEBI:59871"/>
        <dbReference type="ChEBI" id="CHEBI:78442"/>
        <dbReference type="ChEBI" id="CHEBI:79333"/>
        <dbReference type="EC" id="3.1.1.96"/>
    </reaction>
</comment>
<dbReference type="GO" id="GO:0106026">
    <property type="term" value="F:Gly-tRNA(Ala) deacylase activity"/>
    <property type="evidence" value="ECO:0007669"/>
    <property type="project" value="Ensembl"/>
</dbReference>
<accession>H2Z1D1</accession>
<dbReference type="GO" id="GO:0005737">
    <property type="term" value="C:cytoplasm"/>
    <property type="evidence" value="ECO:0007669"/>
    <property type="project" value="UniProtKB-SubCell"/>
</dbReference>
<protein>
    <recommendedName>
        <fullName evidence="4">D-aminoacyl-tRNA deacylase</fullName>
        <ecNumber evidence="4">3.1.1.96</ecNumber>
    </recommendedName>
</protein>
<evidence type="ECO:0000256" key="5">
    <source>
        <dbReference type="SAM" id="MobiDB-lite"/>
    </source>
</evidence>
<dbReference type="NCBIfam" id="TIGR00256">
    <property type="entry name" value="D-aminoacyl-tRNA deacylase"/>
    <property type="match status" value="1"/>
</dbReference>
<dbReference type="InterPro" id="IPR003732">
    <property type="entry name" value="Daa-tRNA_deacyls_DTD"/>
</dbReference>
<dbReference type="FunFam" id="3.50.80.10:FF:000001">
    <property type="entry name" value="D-aminoacyl-tRNA deacylase"/>
    <property type="match status" value="1"/>
</dbReference>
<dbReference type="EC" id="3.1.1.96" evidence="4"/>
<dbReference type="STRING" id="51511.ENSCSAVP00000011393"/>
<feature type="region of interest" description="Disordered" evidence="5">
    <location>
        <begin position="144"/>
        <end position="166"/>
    </location>
</feature>
<comment type="subcellular location">
    <subcellularLocation>
        <location evidence="4">Cytoplasm</location>
    </subcellularLocation>
</comment>
<dbReference type="AlphaFoldDB" id="H2Z1D1"/>
<dbReference type="InParanoid" id="H2Z1D1"/>
<dbReference type="InterPro" id="IPR023509">
    <property type="entry name" value="DTD-like_sf"/>
</dbReference>
<keyword evidence="4" id="KW-0694">RNA-binding</keyword>
<evidence type="ECO:0000256" key="3">
    <source>
        <dbReference type="ARBA" id="ARBA00048018"/>
    </source>
</evidence>
<keyword evidence="4" id="KW-0820">tRNA-binding</keyword>
<evidence type="ECO:0000256" key="2">
    <source>
        <dbReference type="ARBA" id="ARBA00047676"/>
    </source>
</evidence>
<evidence type="ECO:0000256" key="4">
    <source>
        <dbReference type="RuleBase" id="RU003470"/>
    </source>
</evidence>
<dbReference type="OMA" id="VFGADMK"/>
<comment type="catalytic activity">
    <reaction evidence="2">
        <text>glycyl-tRNA(Ala) + H2O = tRNA(Ala) + glycine + H(+)</text>
        <dbReference type="Rhea" id="RHEA:53744"/>
        <dbReference type="Rhea" id="RHEA-COMP:9657"/>
        <dbReference type="Rhea" id="RHEA-COMP:13640"/>
        <dbReference type="ChEBI" id="CHEBI:15377"/>
        <dbReference type="ChEBI" id="CHEBI:15378"/>
        <dbReference type="ChEBI" id="CHEBI:57305"/>
        <dbReference type="ChEBI" id="CHEBI:78442"/>
        <dbReference type="ChEBI" id="CHEBI:78522"/>
        <dbReference type="EC" id="3.1.1.96"/>
    </reaction>
</comment>
<name>H2Z1D1_CIOSA</name>
<keyword evidence="7" id="KW-1185">Reference proteome</keyword>
<dbReference type="eggNOG" id="KOG3323">
    <property type="taxonomic scope" value="Eukaryota"/>
</dbReference>